<evidence type="ECO:0000313" key="2">
    <source>
        <dbReference type="EMBL" id="KAK6977934.1"/>
    </source>
</evidence>
<keyword evidence="3" id="KW-1185">Reference proteome</keyword>
<sequence>MTDSMIYGTADSTHRCRCLPRHRDHGDDNASAPAPPPCHLSAATLSRVEGRVKLRLLSANYGTPLPLNPESSMLPLPTLSTPSLTHSQALPLSVASSEVDEDPNDRHPRSATPALDAPPSPPSRRSRQSRLRRLPAATREAEPAYLARPSSPKNLLDGDRLRACTHLLAILRNATARLAAPTACRHPAEPTTPYSPAQCIVSKASPAESTPHPTPSSTPPAYVTLITGVPMLPHSDYAASVLIFRHLRAPFRLVNLLNSPQTLAPPRSLFSRWRRVAWRLPARRRASRTSERRHLAVSATPTALLFRSPLHLSTPRPSSRRAAESTTSSPRRVENTLQIGLTQ</sequence>
<dbReference type="AlphaFoldDB" id="A0AAV9ZCV6"/>
<proteinExistence type="predicted"/>
<feature type="region of interest" description="Disordered" evidence="1">
    <location>
        <begin position="63"/>
        <end position="156"/>
    </location>
</feature>
<protein>
    <submittedName>
        <fullName evidence="2">Uncharacterized protein</fullName>
    </submittedName>
</protein>
<feature type="compositionally biased region" description="Polar residues" evidence="1">
    <location>
        <begin position="86"/>
        <end position="96"/>
    </location>
</feature>
<gene>
    <name evidence="2" type="ORF">R3P38DRAFT_3236022</name>
</gene>
<evidence type="ECO:0000256" key="1">
    <source>
        <dbReference type="SAM" id="MobiDB-lite"/>
    </source>
</evidence>
<organism evidence="2 3">
    <name type="scientific">Favolaschia claudopus</name>
    <dbReference type="NCBI Taxonomy" id="2862362"/>
    <lineage>
        <taxon>Eukaryota</taxon>
        <taxon>Fungi</taxon>
        <taxon>Dikarya</taxon>
        <taxon>Basidiomycota</taxon>
        <taxon>Agaricomycotina</taxon>
        <taxon>Agaricomycetes</taxon>
        <taxon>Agaricomycetidae</taxon>
        <taxon>Agaricales</taxon>
        <taxon>Marasmiineae</taxon>
        <taxon>Mycenaceae</taxon>
        <taxon>Favolaschia</taxon>
    </lineage>
</organism>
<evidence type="ECO:0000313" key="3">
    <source>
        <dbReference type="Proteomes" id="UP001362999"/>
    </source>
</evidence>
<accession>A0AAV9ZCV6</accession>
<feature type="compositionally biased region" description="Basic residues" evidence="1">
    <location>
        <begin position="124"/>
        <end position="133"/>
    </location>
</feature>
<feature type="compositionally biased region" description="Low complexity" evidence="1">
    <location>
        <begin position="69"/>
        <end position="85"/>
    </location>
</feature>
<dbReference type="EMBL" id="JAWWNJ010000162">
    <property type="protein sequence ID" value="KAK6977934.1"/>
    <property type="molecule type" value="Genomic_DNA"/>
</dbReference>
<dbReference type="Proteomes" id="UP001362999">
    <property type="component" value="Unassembled WGS sequence"/>
</dbReference>
<reference evidence="2 3" key="1">
    <citation type="journal article" date="2024" name="J Genomics">
        <title>Draft genome sequencing and assembly of Favolaschia claudopus CIRM-BRFM 2984 isolated from oak limbs.</title>
        <authorList>
            <person name="Navarro D."/>
            <person name="Drula E."/>
            <person name="Chaduli D."/>
            <person name="Cazenave R."/>
            <person name="Ahrendt S."/>
            <person name="Wang J."/>
            <person name="Lipzen A."/>
            <person name="Daum C."/>
            <person name="Barry K."/>
            <person name="Grigoriev I.V."/>
            <person name="Favel A."/>
            <person name="Rosso M.N."/>
            <person name="Martin F."/>
        </authorList>
    </citation>
    <scope>NUCLEOTIDE SEQUENCE [LARGE SCALE GENOMIC DNA]</scope>
    <source>
        <strain evidence="2 3">CIRM-BRFM 2984</strain>
    </source>
</reference>
<comment type="caution">
    <text evidence="2">The sequence shown here is derived from an EMBL/GenBank/DDBJ whole genome shotgun (WGS) entry which is preliminary data.</text>
</comment>
<feature type="region of interest" description="Disordered" evidence="1">
    <location>
        <begin position="309"/>
        <end position="343"/>
    </location>
</feature>
<name>A0AAV9ZCV6_9AGAR</name>